<dbReference type="InterPro" id="IPR012677">
    <property type="entry name" value="Nucleotide-bd_a/b_plait_sf"/>
</dbReference>
<protein>
    <recommendedName>
        <fullName evidence="2">JAB1/MPN/MOV34 metalloenzyme domain-containing protein</fullName>
    </recommendedName>
</protein>
<gene>
    <name evidence="3" type="ORF">Bca52824_005240</name>
</gene>
<dbReference type="SUPFAM" id="SSF54928">
    <property type="entry name" value="RNA-binding domain, RBD"/>
    <property type="match status" value="1"/>
</dbReference>
<dbReference type="GO" id="GO:0003676">
    <property type="term" value="F:nucleic acid binding"/>
    <property type="evidence" value="ECO:0007669"/>
    <property type="project" value="InterPro"/>
</dbReference>
<dbReference type="Proteomes" id="UP000886595">
    <property type="component" value="Unassembled WGS sequence"/>
</dbReference>
<feature type="domain" description="JAB1/MPN/MOV34 metalloenzyme" evidence="2">
    <location>
        <begin position="16"/>
        <end position="169"/>
    </location>
</feature>
<dbReference type="GO" id="GO:0043161">
    <property type="term" value="P:proteasome-mediated ubiquitin-dependent protein catabolic process"/>
    <property type="evidence" value="ECO:0007669"/>
    <property type="project" value="TreeGrafter"/>
</dbReference>
<dbReference type="Gene3D" id="3.40.140.10">
    <property type="entry name" value="Cytidine Deaminase, domain 2"/>
    <property type="match status" value="1"/>
</dbReference>
<reference evidence="3 4" key="1">
    <citation type="submission" date="2020-02" db="EMBL/GenBank/DDBJ databases">
        <authorList>
            <person name="Ma Q."/>
            <person name="Huang Y."/>
            <person name="Song X."/>
            <person name="Pei D."/>
        </authorList>
    </citation>
    <scope>NUCLEOTIDE SEQUENCE [LARGE SCALE GENOMIC DNA]</scope>
    <source>
        <strain evidence="3">Sxm20200214</strain>
        <tissue evidence="3">Leaf</tissue>
    </source>
</reference>
<dbReference type="PANTHER" id="PTHR10540">
    <property type="entry name" value="EUKARYOTIC TRANSLATION INITIATION FACTOR 3 SUBUNIT F-RELATED"/>
    <property type="match status" value="1"/>
</dbReference>
<organism evidence="3 4">
    <name type="scientific">Brassica carinata</name>
    <name type="common">Ethiopian mustard</name>
    <name type="synonym">Abyssinian cabbage</name>
    <dbReference type="NCBI Taxonomy" id="52824"/>
    <lineage>
        <taxon>Eukaryota</taxon>
        <taxon>Viridiplantae</taxon>
        <taxon>Streptophyta</taxon>
        <taxon>Embryophyta</taxon>
        <taxon>Tracheophyta</taxon>
        <taxon>Spermatophyta</taxon>
        <taxon>Magnoliopsida</taxon>
        <taxon>eudicotyledons</taxon>
        <taxon>Gunneridae</taxon>
        <taxon>Pentapetalae</taxon>
        <taxon>rosids</taxon>
        <taxon>malvids</taxon>
        <taxon>Brassicales</taxon>
        <taxon>Brassicaceae</taxon>
        <taxon>Brassiceae</taxon>
        <taxon>Brassica</taxon>
    </lineage>
</organism>
<dbReference type="Pfam" id="PF01398">
    <property type="entry name" value="JAB"/>
    <property type="match status" value="1"/>
</dbReference>
<dbReference type="SMART" id="SM00232">
    <property type="entry name" value="JAB_MPN"/>
    <property type="match status" value="1"/>
</dbReference>
<dbReference type="InterPro" id="IPR000555">
    <property type="entry name" value="JAMM/MPN+_dom"/>
</dbReference>
<evidence type="ECO:0000313" key="4">
    <source>
        <dbReference type="Proteomes" id="UP000886595"/>
    </source>
</evidence>
<keyword evidence="1" id="KW-0472">Membrane</keyword>
<name>A0A8X8BGF8_BRACI</name>
<dbReference type="OrthoDB" id="25498at2759"/>
<dbReference type="InterPro" id="IPR035979">
    <property type="entry name" value="RBD_domain_sf"/>
</dbReference>
<dbReference type="GO" id="GO:0008237">
    <property type="term" value="F:metallopeptidase activity"/>
    <property type="evidence" value="ECO:0007669"/>
    <property type="project" value="InterPro"/>
</dbReference>
<proteinExistence type="predicted"/>
<evidence type="ECO:0000256" key="1">
    <source>
        <dbReference type="SAM" id="Phobius"/>
    </source>
</evidence>
<feature type="transmembrane region" description="Helical" evidence="1">
    <location>
        <begin position="42"/>
        <end position="60"/>
    </location>
</feature>
<dbReference type="EMBL" id="JAAMPC010000001">
    <property type="protein sequence ID" value="KAG2334060.1"/>
    <property type="molecule type" value="Genomic_DNA"/>
</dbReference>
<dbReference type="PANTHER" id="PTHR10540:SF22">
    <property type="entry name" value="JAB1_MPN_MOV34 METALLOENZYME DOMAIN-CONTAINING PROTEIN"/>
    <property type="match status" value="1"/>
</dbReference>
<evidence type="ECO:0000313" key="3">
    <source>
        <dbReference type="EMBL" id="KAG2334060.1"/>
    </source>
</evidence>
<dbReference type="Gene3D" id="3.30.70.330">
    <property type="match status" value="1"/>
</dbReference>
<comment type="caution">
    <text evidence="3">The sequence shown here is derived from an EMBL/GenBank/DDBJ whole genome shotgun (WGS) entry which is preliminary data.</text>
</comment>
<keyword evidence="4" id="KW-1185">Reference proteome</keyword>
<keyword evidence="1" id="KW-0812">Transmembrane</keyword>
<dbReference type="GO" id="GO:0000502">
    <property type="term" value="C:proteasome complex"/>
    <property type="evidence" value="ECO:0007669"/>
    <property type="project" value="TreeGrafter"/>
</dbReference>
<evidence type="ECO:0000259" key="2">
    <source>
        <dbReference type="SMART" id="SM00232"/>
    </source>
</evidence>
<accession>A0A8X8BGF8</accession>
<dbReference type="AlphaFoldDB" id="A0A8X8BGF8"/>
<sequence length="441" mass="49096">MDVTETQQITARTIEKVVVHPLVLRNIVDDYNRVAKKSGKRVVGVLLGVAPMVSLMSSTATECPSRRMTKTHVAGFFYHKHHRSMLQLFHGINGTSETCCFEYVYVATMFLTKIPFSSDMVGWYSTGPELRDNDLDVHAPFCQYAPNPVLVVIDVGLGIPTNAYYTMSSLEKIEKEVFVRASVEIAPHEVKEDSGEEHLLCEFQDTTTEIAPKRMTLGGVSFVDAMESYMEFYKNQVRISVEGYDISLRAVDLDISLVNHFSSCGNVEFVKVPRDPVTNAINGTSTTVVLGGKGAAEKALALNGSDVGGWRASVKILPPALSSLRSGLTTREAARQYVAHFKRYKSRGITVKGYDYLLCEADVKRALVNYFSSCGEITDVFVFKRRALVYFFEYEAVENALKVCRPSQRRVTGTCFRARAMPIPKRLIVHGPDSCLATPTY</sequence>
<keyword evidence="1" id="KW-1133">Transmembrane helix</keyword>